<dbReference type="InterPro" id="IPR008920">
    <property type="entry name" value="TF_FadR/GntR_C"/>
</dbReference>
<reference evidence="6 7" key="1">
    <citation type="submission" date="2019-09" db="EMBL/GenBank/DDBJ databases">
        <authorList>
            <person name="Depoorter E."/>
        </authorList>
    </citation>
    <scope>NUCLEOTIDE SEQUENCE [LARGE SCALE GENOMIC DNA]</scope>
    <source>
        <strain evidence="6">LMG 20980</strain>
    </source>
</reference>
<dbReference type="Proteomes" id="UP000755577">
    <property type="component" value="Unassembled WGS sequence"/>
</dbReference>
<dbReference type="InterPro" id="IPR036388">
    <property type="entry name" value="WH-like_DNA-bd_sf"/>
</dbReference>
<keyword evidence="1" id="KW-0805">Transcription regulation</keyword>
<dbReference type="EMBL" id="CABVLY010000009">
    <property type="protein sequence ID" value="VVU50090.1"/>
    <property type="molecule type" value="Genomic_DNA"/>
</dbReference>
<evidence type="ECO:0000313" key="7">
    <source>
        <dbReference type="Proteomes" id="UP000494201"/>
    </source>
</evidence>
<dbReference type="CDD" id="cd07377">
    <property type="entry name" value="WHTH_GntR"/>
    <property type="match status" value="1"/>
</dbReference>
<evidence type="ECO:0000256" key="2">
    <source>
        <dbReference type="ARBA" id="ARBA00023125"/>
    </source>
</evidence>
<dbReference type="GO" id="GO:0003677">
    <property type="term" value="F:DNA binding"/>
    <property type="evidence" value="ECO:0007669"/>
    <property type="project" value="UniProtKB-KW"/>
</dbReference>
<dbReference type="Pfam" id="PF00392">
    <property type="entry name" value="GntR"/>
    <property type="match status" value="1"/>
</dbReference>
<evidence type="ECO:0000256" key="1">
    <source>
        <dbReference type="ARBA" id="ARBA00023015"/>
    </source>
</evidence>
<sequence>MNFNVKENRSIAGQIATSLAERIISGDIAPGERLRQDELAIQFKASHVPVREAFRRLEAQGLVVSEPRRGVRVAPLDPLAVREVAKMRAALETLALRESMPALADAGFADIDRLLEDESSERSVLQLEVLNQRLHRALVEHCAMPRLLTAIDDLHRASTRHLFAAWKRLDWQSQSHDGHKQIVEALRVRDVEAACAALSSHIIGAGDALAAALER</sequence>
<gene>
    <name evidence="6" type="ORF">BAN20980_02800</name>
    <name evidence="5" type="ORF">JQK92_01010</name>
</gene>
<dbReference type="Pfam" id="PF07729">
    <property type="entry name" value="FCD"/>
    <property type="match status" value="1"/>
</dbReference>
<evidence type="ECO:0000313" key="5">
    <source>
        <dbReference type="EMBL" id="MBM2765002.1"/>
    </source>
</evidence>
<organism evidence="6 7">
    <name type="scientific">Burkholderia anthina</name>
    <dbReference type="NCBI Taxonomy" id="179879"/>
    <lineage>
        <taxon>Bacteria</taxon>
        <taxon>Pseudomonadati</taxon>
        <taxon>Pseudomonadota</taxon>
        <taxon>Betaproteobacteria</taxon>
        <taxon>Burkholderiales</taxon>
        <taxon>Burkholderiaceae</taxon>
        <taxon>Burkholderia</taxon>
        <taxon>Burkholderia cepacia complex</taxon>
    </lineage>
</organism>
<feature type="domain" description="HTH gntR-type" evidence="4">
    <location>
        <begin position="9"/>
        <end position="76"/>
    </location>
</feature>
<evidence type="ECO:0000313" key="6">
    <source>
        <dbReference type="EMBL" id="VVU50090.1"/>
    </source>
</evidence>
<proteinExistence type="predicted"/>
<dbReference type="GeneID" id="56500841"/>
<dbReference type="SMART" id="SM00345">
    <property type="entry name" value="HTH_GNTR"/>
    <property type="match status" value="1"/>
</dbReference>
<dbReference type="SUPFAM" id="SSF48008">
    <property type="entry name" value="GntR ligand-binding domain-like"/>
    <property type="match status" value="1"/>
</dbReference>
<keyword evidence="2" id="KW-0238">DNA-binding</keyword>
<accession>A0A6P2G8P7</accession>
<dbReference type="RefSeq" id="WP_174926443.1">
    <property type="nucleotide sequence ID" value="NZ_CABVLY010000009.1"/>
</dbReference>
<dbReference type="Gene3D" id="1.10.10.10">
    <property type="entry name" value="Winged helix-like DNA-binding domain superfamily/Winged helix DNA-binding domain"/>
    <property type="match status" value="1"/>
</dbReference>
<dbReference type="InterPro" id="IPR036390">
    <property type="entry name" value="WH_DNA-bd_sf"/>
</dbReference>
<dbReference type="Proteomes" id="UP000494201">
    <property type="component" value="Unassembled WGS sequence"/>
</dbReference>
<dbReference type="GO" id="GO:0003700">
    <property type="term" value="F:DNA-binding transcription factor activity"/>
    <property type="evidence" value="ECO:0007669"/>
    <property type="project" value="InterPro"/>
</dbReference>
<dbReference type="PROSITE" id="PS50949">
    <property type="entry name" value="HTH_GNTR"/>
    <property type="match status" value="1"/>
</dbReference>
<keyword evidence="3" id="KW-0804">Transcription</keyword>
<evidence type="ECO:0000313" key="8">
    <source>
        <dbReference type="Proteomes" id="UP000755577"/>
    </source>
</evidence>
<dbReference type="PANTHER" id="PTHR43537:SF49">
    <property type="entry name" value="TRANSCRIPTIONAL REGULATORY PROTEIN"/>
    <property type="match status" value="1"/>
</dbReference>
<dbReference type="AlphaFoldDB" id="A0A6P2G8P7"/>
<dbReference type="PANTHER" id="PTHR43537">
    <property type="entry name" value="TRANSCRIPTIONAL REGULATOR, GNTR FAMILY"/>
    <property type="match status" value="1"/>
</dbReference>
<dbReference type="Gene3D" id="1.20.120.530">
    <property type="entry name" value="GntR ligand-binding domain-like"/>
    <property type="match status" value="1"/>
</dbReference>
<name>A0A6P2G8P7_9BURK</name>
<keyword evidence="8" id="KW-1185">Reference proteome</keyword>
<dbReference type="EMBL" id="JAFCIQ010000001">
    <property type="protein sequence ID" value="MBM2765002.1"/>
    <property type="molecule type" value="Genomic_DNA"/>
</dbReference>
<dbReference type="InterPro" id="IPR000524">
    <property type="entry name" value="Tscrpt_reg_HTH_GntR"/>
</dbReference>
<evidence type="ECO:0000259" key="4">
    <source>
        <dbReference type="PROSITE" id="PS50949"/>
    </source>
</evidence>
<dbReference type="InterPro" id="IPR011711">
    <property type="entry name" value="GntR_C"/>
</dbReference>
<evidence type="ECO:0000256" key="3">
    <source>
        <dbReference type="ARBA" id="ARBA00023163"/>
    </source>
</evidence>
<dbReference type="SUPFAM" id="SSF46785">
    <property type="entry name" value="Winged helix' DNA-binding domain"/>
    <property type="match status" value="1"/>
</dbReference>
<reference evidence="5 8" key="2">
    <citation type="submission" date="2021-02" db="EMBL/GenBank/DDBJ databases">
        <title>Draft genome of the type strains Burkholderia anthina DSM16086.</title>
        <authorList>
            <person name="Hertel R."/>
            <person name="Meissner J."/>
            <person name="Poehlein A."/>
            <person name="Daniel R."/>
            <person name="Commichau F.M."/>
        </authorList>
    </citation>
    <scope>NUCLEOTIDE SEQUENCE [LARGE SCALE GENOMIC DNA]</scope>
    <source>
        <strain evidence="5 8">DSM 16086</strain>
    </source>
</reference>
<protein>
    <submittedName>
        <fullName evidence="6">GntR family transcriptional regulator</fullName>
    </submittedName>
</protein>
<dbReference type="SMART" id="SM00895">
    <property type="entry name" value="FCD"/>
    <property type="match status" value="1"/>
</dbReference>